<comment type="caution">
    <text evidence="2">The sequence shown here is derived from an EMBL/GenBank/DDBJ whole genome shotgun (WGS) entry which is preliminary data.</text>
</comment>
<evidence type="ECO:0000313" key="2">
    <source>
        <dbReference type="EMBL" id="KKK78442.1"/>
    </source>
</evidence>
<feature type="non-terminal residue" evidence="2">
    <location>
        <position position="1"/>
    </location>
</feature>
<feature type="compositionally biased region" description="Acidic residues" evidence="1">
    <location>
        <begin position="336"/>
        <end position="348"/>
    </location>
</feature>
<dbReference type="AlphaFoldDB" id="A0A0F8YAL0"/>
<reference evidence="2" key="1">
    <citation type="journal article" date="2015" name="Nature">
        <title>Complex archaea that bridge the gap between prokaryotes and eukaryotes.</title>
        <authorList>
            <person name="Spang A."/>
            <person name="Saw J.H."/>
            <person name="Jorgensen S.L."/>
            <person name="Zaremba-Niedzwiedzka K."/>
            <person name="Martijn J."/>
            <person name="Lind A.E."/>
            <person name="van Eijk R."/>
            <person name="Schleper C."/>
            <person name="Guy L."/>
            <person name="Ettema T.J."/>
        </authorList>
    </citation>
    <scope>NUCLEOTIDE SEQUENCE</scope>
</reference>
<gene>
    <name evidence="2" type="ORF">LCGC14_2843540</name>
</gene>
<sequence>EVPEGEETVPEQDATEGEQPREKDGRYASPEDKSPEGQADKAAPDETLEVREEADAGAAAEAEPTPYRYRSSAADYEVAGATVGADGVLSIPADSVPHLTQLLASGREYSDTRPRVEAAFQQQVKQAQSEVETANKSRDVYSEHLEKVFDMSPEQRLDWAEGFSQQWPEVKAGAEKAGVEASRQADRVRLEQYERDAYVRELEPQLQTALEEHMTRAFGEDPLFKGMTVEDLRVVYGKLLNGWQTNGTILNADGSVWNGERDPQINLVQMRREMEYVASLRRQKDASTEKVTEAKKTNEAELSENKAPPSVSSQTGPSPGEKPAKQFKPSGKEGSDPTEEVDDWAFGG</sequence>
<protein>
    <submittedName>
        <fullName evidence="2">Uncharacterized protein</fullName>
    </submittedName>
</protein>
<feature type="compositionally biased region" description="Basic and acidic residues" evidence="1">
    <location>
        <begin position="282"/>
        <end position="299"/>
    </location>
</feature>
<feature type="compositionally biased region" description="Acidic residues" evidence="1">
    <location>
        <begin position="1"/>
        <end position="16"/>
    </location>
</feature>
<evidence type="ECO:0000256" key="1">
    <source>
        <dbReference type="SAM" id="MobiDB-lite"/>
    </source>
</evidence>
<proteinExistence type="predicted"/>
<feature type="region of interest" description="Disordered" evidence="1">
    <location>
        <begin position="1"/>
        <end position="68"/>
    </location>
</feature>
<name>A0A0F8YAL0_9ZZZZ</name>
<accession>A0A0F8YAL0</accession>
<dbReference type="EMBL" id="LAZR01054491">
    <property type="protein sequence ID" value="KKK78442.1"/>
    <property type="molecule type" value="Genomic_DNA"/>
</dbReference>
<feature type="compositionally biased region" description="Basic and acidic residues" evidence="1">
    <location>
        <begin position="18"/>
        <end position="54"/>
    </location>
</feature>
<feature type="region of interest" description="Disordered" evidence="1">
    <location>
        <begin position="279"/>
        <end position="348"/>
    </location>
</feature>
<organism evidence="2">
    <name type="scientific">marine sediment metagenome</name>
    <dbReference type="NCBI Taxonomy" id="412755"/>
    <lineage>
        <taxon>unclassified sequences</taxon>
        <taxon>metagenomes</taxon>
        <taxon>ecological metagenomes</taxon>
    </lineage>
</organism>